<reference evidence="1" key="1">
    <citation type="submission" date="2019-08" db="EMBL/GenBank/DDBJ databases">
        <authorList>
            <person name="Kucharzyk K."/>
            <person name="Murdoch R.W."/>
            <person name="Higgins S."/>
            <person name="Loffler F."/>
        </authorList>
    </citation>
    <scope>NUCLEOTIDE SEQUENCE</scope>
</reference>
<dbReference type="AlphaFoldDB" id="A0A645JHT6"/>
<evidence type="ECO:0000313" key="1">
    <source>
        <dbReference type="EMBL" id="MPN62996.1"/>
    </source>
</evidence>
<gene>
    <name evidence="1" type="ORF">SDC9_210750</name>
</gene>
<comment type="caution">
    <text evidence="1">The sequence shown here is derived from an EMBL/GenBank/DDBJ whole genome shotgun (WGS) entry which is preliminary data.</text>
</comment>
<protein>
    <submittedName>
        <fullName evidence="1">Uncharacterized protein</fullName>
    </submittedName>
</protein>
<organism evidence="1">
    <name type="scientific">bioreactor metagenome</name>
    <dbReference type="NCBI Taxonomy" id="1076179"/>
    <lineage>
        <taxon>unclassified sequences</taxon>
        <taxon>metagenomes</taxon>
        <taxon>ecological metagenomes</taxon>
    </lineage>
</organism>
<proteinExistence type="predicted"/>
<sequence length="42" mass="4677">MPFPVACREEQHGNDRTAVIPDHAVRVRRHLFGIRSALPGGL</sequence>
<dbReference type="EMBL" id="VSSQ01141772">
    <property type="protein sequence ID" value="MPN62996.1"/>
    <property type="molecule type" value="Genomic_DNA"/>
</dbReference>
<name>A0A645JHT6_9ZZZZ</name>
<accession>A0A645JHT6</accession>